<dbReference type="Proteomes" id="UP000474296">
    <property type="component" value="Unassembled WGS sequence"/>
</dbReference>
<dbReference type="SMART" id="SM00479">
    <property type="entry name" value="EXOIII"/>
    <property type="match status" value="1"/>
</dbReference>
<dbReference type="EMBL" id="JAABOQ010000004">
    <property type="protein sequence ID" value="NER17596.1"/>
    <property type="molecule type" value="Genomic_DNA"/>
</dbReference>
<keyword evidence="4" id="KW-0378">Hydrolase</keyword>
<dbReference type="InterPro" id="IPR035901">
    <property type="entry name" value="GIY-YIG_endonuc_sf"/>
</dbReference>
<dbReference type="GO" id="GO:0003677">
    <property type="term" value="F:DNA binding"/>
    <property type="evidence" value="ECO:0007669"/>
    <property type="project" value="InterPro"/>
</dbReference>
<sequence>MYAILDIETTGGKFNEEGTTEVAIYRFDGHKVVDQFISLVNPEKEIQPFVVNLTGINNNMLKSAPKFYEVAKRIVEITEDCVIVAHNAEFDYRVLRNEFNRLGFDFQRKTLCTVELAQHLIPDQPSYSLGKLVRTLGIPMSDRHRASGDAMATVKLFKLLLAKDIEKNIIQQSIQSGITTVLPSKLLDIVEDIPSETGILYIHDKAGSIIYIEHSRNLKRKVNQHFTGQKEISKRIQKLVASVTYALTGNELIAQLKAYEEINTNRPSLNKNVKPIFRTALYKQSTVDGYIHLSIDKPDKRKQEISTFTSYAQARAVLIKLSEKFELCASVNRLIPRGKYCVEENIVYCKGTCEQKETPDTYNQRVEALIQYQQFDHQTMAFIDRGREVDERSVILIENGKYAGYGFYNLNFQLNNLSVLKTIITPAKDSIEARHLIKAYSRKKKGLKVIEL</sequence>
<dbReference type="PANTHER" id="PTHR30231">
    <property type="entry name" value="DNA POLYMERASE III SUBUNIT EPSILON"/>
    <property type="match status" value="1"/>
</dbReference>
<evidence type="ECO:0000259" key="3">
    <source>
        <dbReference type="PROSITE" id="PS50164"/>
    </source>
</evidence>
<dbReference type="PROSITE" id="PS50164">
    <property type="entry name" value="GIY_YIG"/>
    <property type="match status" value="1"/>
</dbReference>
<reference evidence="4 5" key="1">
    <citation type="submission" date="2020-01" db="EMBL/GenBank/DDBJ databases">
        <title>Spongiivirga citrea KCTC 32990T.</title>
        <authorList>
            <person name="Wang G."/>
        </authorList>
    </citation>
    <scope>NUCLEOTIDE SEQUENCE [LARGE SCALE GENOMIC DNA]</scope>
    <source>
        <strain evidence="4 5">KCTC 32990</strain>
    </source>
</reference>
<protein>
    <submittedName>
        <fullName evidence="4">Exonuclease</fullName>
    </submittedName>
</protein>
<dbReference type="FunFam" id="3.30.420.10:FF:000045">
    <property type="entry name" value="3'-5' exonuclease DinG"/>
    <property type="match status" value="1"/>
</dbReference>
<dbReference type="RefSeq" id="WP_164032272.1">
    <property type="nucleotide sequence ID" value="NZ_JAABOQ010000004.1"/>
</dbReference>
<comment type="subunit">
    <text evidence="2">DNA polymerase III contains a core (composed of alpha, epsilon and theta chains) that associates with a tau subunit. This core dimerizes to form the POLIII' complex. PolIII' associates with the gamma complex (composed of gamma, delta, delta', psi and chi chains) and with the beta chain to form the complete DNA polymerase III complex.</text>
</comment>
<dbReference type="GO" id="GO:0045004">
    <property type="term" value="P:DNA replication proofreading"/>
    <property type="evidence" value="ECO:0007669"/>
    <property type="project" value="TreeGrafter"/>
</dbReference>
<dbReference type="InterPro" id="IPR047296">
    <property type="entry name" value="GIY-YIG_UvrC_Cho"/>
</dbReference>
<gene>
    <name evidence="4" type="ORF">GWK10_10265</name>
</gene>
<evidence type="ECO:0000256" key="1">
    <source>
        <dbReference type="ARBA" id="ARBA00025483"/>
    </source>
</evidence>
<organism evidence="4 5">
    <name type="scientific">Spongiivirga citrea</name>
    <dbReference type="NCBI Taxonomy" id="1481457"/>
    <lineage>
        <taxon>Bacteria</taxon>
        <taxon>Pseudomonadati</taxon>
        <taxon>Bacteroidota</taxon>
        <taxon>Flavobacteriia</taxon>
        <taxon>Flavobacteriales</taxon>
        <taxon>Flavobacteriaceae</taxon>
        <taxon>Spongiivirga</taxon>
    </lineage>
</organism>
<dbReference type="InterPro" id="IPR012337">
    <property type="entry name" value="RNaseH-like_sf"/>
</dbReference>
<feature type="domain" description="GIY-YIG" evidence="3">
    <location>
        <begin position="195"/>
        <end position="271"/>
    </location>
</feature>
<dbReference type="GO" id="GO:0003887">
    <property type="term" value="F:DNA-directed DNA polymerase activity"/>
    <property type="evidence" value="ECO:0007669"/>
    <property type="project" value="InterPro"/>
</dbReference>
<accession>A0A6M0CI07</accession>
<dbReference type="InterPro" id="IPR006054">
    <property type="entry name" value="DnaQ"/>
</dbReference>
<dbReference type="InterPro" id="IPR013520">
    <property type="entry name" value="Ribonucl_H"/>
</dbReference>
<keyword evidence="4" id="KW-0269">Exonuclease</keyword>
<dbReference type="InterPro" id="IPR036397">
    <property type="entry name" value="RNaseH_sf"/>
</dbReference>
<dbReference type="InterPro" id="IPR000305">
    <property type="entry name" value="GIY-YIG_endonuc"/>
</dbReference>
<dbReference type="GO" id="GO:0006289">
    <property type="term" value="P:nucleotide-excision repair"/>
    <property type="evidence" value="ECO:0007669"/>
    <property type="project" value="InterPro"/>
</dbReference>
<evidence type="ECO:0000313" key="5">
    <source>
        <dbReference type="Proteomes" id="UP000474296"/>
    </source>
</evidence>
<dbReference type="SUPFAM" id="SSF53098">
    <property type="entry name" value="Ribonuclease H-like"/>
    <property type="match status" value="1"/>
</dbReference>
<dbReference type="Gene3D" id="3.40.1440.10">
    <property type="entry name" value="GIY-YIG endonuclease"/>
    <property type="match status" value="1"/>
</dbReference>
<dbReference type="SUPFAM" id="SSF82771">
    <property type="entry name" value="GIY-YIG endonuclease"/>
    <property type="match status" value="1"/>
</dbReference>
<keyword evidence="4" id="KW-0540">Nuclease</keyword>
<dbReference type="CDD" id="cd06127">
    <property type="entry name" value="DEDDh"/>
    <property type="match status" value="1"/>
</dbReference>
<comment type="function">
    <text evidence="1">DNA polymerase III is a complex, multichain enzyme responsible for most of the replicative synthesis in bacteria. The epsilon subunit contain the editing function and is a proofreading 3'-5' exonuclease.</text>
</comment>
<comment type="caution">
    <text evidence="4">The sequence shown here is derived from an EMBL/GenBank/DDBJ whole genome shotgun (WGS) entry which is preliminary data.</text>
</comment>
<keyword evidence="5" id="KW-1185">Reference proteome</keyword>
<proteinExistence type="predicted"/>
<dbReference type="NCBIfam" id="TIGR00573">
    <property type="entry name" value="dnaq"/>
    <property type="match status" value="1"/>
</dbReference>
<dbReference type="PANTHER" id="PTHR30231:SF41">
    <property type="entry name" value="DNA POLYMERASE III SUBUNIT EPSILON"/>
    <property type="match status" value="1"/>
</dbReference>
<evidence type="ECO:0000256" key="2">
    <source>
        <dbReference type="ARBA" id="ARBA00026073"/>
    </source>
</evidence>
<dbReference type="CDD" id="cd10434">
    <property type="entry name" value="GIY-YIG_UvrC_Cho"/>
    <property type="match status" value="1"/>
</dbReference>
<dbReference type="Pfam" id="PF00929">
    <property type="entry name" value="RNase_T"/>
    <property type="match status" value="1"/>
</dbReference>
<dbReference type="GO" id="GO:0008408">
    <property type="term" value="F:3'-5' exonuclease activity"/>
    <property type="evidence" value="ECO:0007669"/>
    <property type="project" value="TreeGrafter"/>
</dbReference>
<evidence type="ECO:0000313" key="4">
    <source>
        <dbReference type="EMBL" id="NER17596.1"/>
    </source>
</evidence>
<dbReference type="Gene3D" id="3.30.420.10">
    <property type="entry name" value="Ribonuclease H-like superfamily/Ribonuclease H"/>
    <property type="match status" value="1"/>
</dbReference>
<dbReference type="GO" id="GO:0005829">
    <property type="term" value="C:cytosol"/>
    <property type="evidence" value="ECO:0007669"/>
    <property type="project" value="TreeGrafter"/>
</dbReference>
<dbReference type="AlphaFoldDB" id="A0A6M0CI07"/>
<name>A0A6M0CI07_9FLAO</name>